<proteinExistence type="predicted"/>
<comment type="caution">
    <text evidence="2">The sequence shown here is derived from an EMBL/GenBank/DDBJ whole genome shotgun (WGS) entry which is preliminary data.</text>
</comment>
<feature type="domain" description="Pyruvate phosphate dikinase AMP/ATP-binding" evidence="1">
    <location>
        <begin position="438"/>
        <end position="812"/>
    </location>
</feature>
<reference evidence="2" key="1">
    <citation type="submission" date="2019-08" db="EMBL/GenBank/DDBJ databases">
        <authorList>
            <person name="Kucharzyk K."/>
            <person name="Murdoch R.W."/>
            <person name="Higgins S."/>
            <person name="Loffler F."/>
        </authorList>
    </citation>
    <scope>NUCLEOTIDE SEQUENCE</scope>
</reference>
<dbReference type="SUPFAM" id="SSF56059">
    <property type="entry name" value="Glutathione synthetase ATP-binding domain-like"/>
    <property type="match status" value="1"/>
</dbReference>
<protein>
    <recommendedName>
        <fullName evidence="1">Pyruvate phosphate dikinase AMP/ATP-binding domain-containing protein</fullName>
    </recommendedName>
</protein>
<name>A0A644V095_9ZZZZ</name>
<dbReference type="SUPFAM" id="SSF52172">
    <property type="entry name" value="CheY-like"/>
    <property type="match status" value="1"/>
</dbReference>
<dbReference type="AlphaFoldDB" id="A0A644V095"/>
<sequence>MPHNTTNQKSTRTNYKGLMQRRVRRVLMICSSYDAYTLEEDGRIEVQIYKEYVDLNLSNPPSFTWVTSSSAAAKILAGEHDFDLIISMFNVGELDVFRFSKQLKEGGTNIPFVLLTHFSKELYRIIDSQDKSGIDYIFSWQGNADLILAIIKLFEDRINADDDILGAGVQSILLVEDSVRYYSTYLPALYKLVLQQSAEFLKEALNEQQQKLRKRARPKILLATNYSEAVELYERYKKNLLGIISDVAFVINKNDPSHTEKMDAGVDLCKMIKADDPHMPILMQSSQESMRDVAKELGVGFILKYSKTLLIELSDYISEEFLFGDFVFRNLETGEVIGRARDLRDLQDLVMDIPEEVLLFHGSRNRLSKWMYSRGLFTLASKIRRADMSHFKDTEQVRKYIVQSIIDYRILLGHGVVARFDPASYSKYIWFARIGEGSLGGKARGLAFINNMLQKYNLLNKYPGVKILIPRTAVIATDYFDEFIKVNGLQYVINSDISDEEILSEFVSSRLPEPLVQDLRVFIDNATSPIAVRSSSKLEDSHYQPFAGIYSTYMIPLTHNKDQMLRLLGKAIKSVYSSVYFSASRSYIQATSNLLSEEKMAVVLQDVCGTEDSGHFFPTLSGVARSINFYPIGSEKSEDGIVNLAFGLGKLVVEGGKTLRFSPKHPKHILQLSTPTLALSETQNEMYALDLKPEKFKTSIDDAVNLDKFKINDAKHFRNMNRVASTWDMNNQRIVDNNFEDGRKIITFSHILKYDTIPLAGMLSDLLEICQKEMRSAVEIEFAVNMDLPAGEDVIFNFLQIRPITESLDNKSLEWEKIDVSDSIIYSEKALGAGLIEKVADIVYVREENFDSAKTNEMASEIDLINKKYRNEGKSYILIGPGRWGSSDPWLGIPVKWPHISEAKVIIECGMKNFQIEPSQGTHFFQNLTSFGIGYLTINPFKKEGIMDFERLNSMEPVYESKYLRAVRFEKPLYIFIDGRKSKGLVRN</sequence>
<dbReference type="InterPro" id="IPR011006">
    <property type="entry name" value="CheY-like_superfamily"/>
</dbReference>
<accession>A0A644V095</accession>
<dbReference type="InterPro" id="IPR013815">
    <property type="entry name" value="ATP_grasp_subdomain_1"/>
</dbReference>
<dbReference type="Gene3D" id="3.30.1490.20">
    <property type="entry name" value="ATP-grasp fold, A domain"/>
    <property type="match status" value="1"/>
</dbReference>
<dbReference type="GO" id="GO:0016301">
    <property type="term" value="F:kinase activity"/>
    <property type="evidence" value="ECO:0007669"/>
    <property type="project" value="InterPro"/>
</dbReference>
<dbReference type="GO" id="GO:0005524">
    <property type="term" value="F:ATP binding"/>
    <property type="evidence" value="ECO:0007669"/>
    <property type="project" value="InterPro"/>
</dbReference>
<dbReference type="InterPro" id="IPR002192">
    <property type="entry name" value="PPDK_AMP/ATP-bd"/>
</dbReference>
<evidence type="ECO:0000313" key="2">
    <source>
        <dbReference type="EMBL" id="MPL84425.1"/>
    </source>
</evidence>
<dbReference type="Gene3D" id="3.40.50.2300">
    <property type="match status" value="1"/>
</dbReference>
<gene>
    <name evidence="2" type="ORF">SDC9_30390</name>
</gene>
<dbReference type="Pfam" id="PF01326">
    <property type="entry name" value="PPDK_N"/>
    <property type="match status" value="1"/>
</dbReference>
<dbReference type="EMBL" id="VSSQ01000189">
    <property type="protein sequence ID" value="MPL84425.1"/>
    <property type="molecule type" value="Genomic_DNA"/>
</dbReference>
<organism evidence="2">
    <name type="scientific">bioreactor metagenome</name>
    <dbReference type="NCBI Taxonomy" id="1076179"/>
    <lineage>
        <taxon>unclassified sequences</taxon>
        <taxon>metagenomes</taxon>
        <taxon>ecological metagenomes</taxon>
    </lineage>
</organism>
<evidence type="ECO:0000259" key="1">
    <source>
        <dbReference type="Pfam" id="PF01326"/>
    </source>
</evidence>